<dbReference type="GO" id="GO:0036381">
    <property type="term" value="F:pyridoxal 5'-phosphate synthase (glutamine hydrolysing) activity"/>
    <property type="evidence" value="ECO:0007669"/>
    <property type="project" value="UniProtKB-UniRule"/>
</dbReference>
<dbReference type="PANTHER" id="PTHR31559">
    <property type="entry name" value="PYRIDOXAL 5'-PHOSPHATE SYNTHASE SUBUNIT SNO"/>
    <property type="match status" value="1"/>
</dbReference>
<comment type="catalytic activity">
    <reaction evidence="6 10">
        <text>aldehydo-D-ribose 5-phosphate + D-glyceraldehyde 3-phosphate + L-glutamine = pyridoxal 5'-phosphate + L-glutamate + phosphate + 3 H2O + H(+)</text>
        <dbReference type="Rhea" id="RHEA:31507"/>
        <dbReference type="ChEBI" id="CHEBI:15377"/>
        <dbReference type="ChEBI" id="CHEBI:15378"/>
        <dbReference type="ChEBI" id="CHEBI:29985"/>
        <dbReference type="ChEBI" id="CHEBI:43474"/>
        <dbReference type="ChEBI" id="CHEBI:58273"/>
        <dbReference type="ChEBI" id="CHEBI:58359"/>
        <dbReference type="ChEBI" id="CHEBI:59776"/>
        <dbReference type="ChEBI" id="CHEBI:597326"/>
        <dbReference type="EC" id="4.3.3.6"/>
    </reaction>
</comment>
<dbReference type="InterPro" id="IPR002161">
    <property type="entry name" value="PdxT/SNO"/>
</dbReference>
<evidence type="ECO:0000256" key="12">
    <source>
        <dbReference type="PIRSR" id="PIRSR005639-2"/>
    </source>
</evidence>
<comment type="caution">
    <text evidence="13">The sequence shown here is derived from an EMBL/GenBank/DDBJ whole genome shotgun (WGS) entry which is preliminary data.</text>
</comment>
<keyword evidence="5 10" id="KW-0456">Lyase</keyword>
<dbReference type="EC" id="3.5.1.2" evidence="10"/>
<comment type="catalytic activity">
    <reaction evidence="7 10">
        <text>L-glutamine + H2O = L-glutamate + NH4(+)</text>
        <dbReference type="Rhea" id="RHEA:15889"/>
        <dbReference type="ChEBI" id="CHEBI:15377"/>
        <dbReference type="ChEBI" id="CHEBI:28938"/>
        <dbReference type="ChEBI" id="CHEBI:29985"/>
        <dbReference type="ChEBI" id="CHEBI:58359"/>
        <dbReference type="EC" id="3.5.1.2"/>
    </reaction>
</comment>
<dbReference type="PROSITE" id="PS51273">
    <property type="entry name" value="GATASE_TYPE_1"/>
    <property type="match status" value="1"/>
</dbReference>
<protein>
    <recommendedName>
        <fullName evidence="10">Pyridoxal 5'-phosphate synthase subunit PdxT</fullName>
        <ecNumber evidence="10">4.3.3.6</ecNumber>
    </recommendedName>
    <alternativeName>
        <fullName evidence="10">Pdx2</fullName>
    </alternativeName>
    <alternativeName>
        <fullName evidence="10">Pyridoxal 5'-phosphate synthase glutaminase subunit</fullName>
        <ecNumber evidence="10">3.5.1.2</ecNumber>
    </alternativeName>
</protein>
<dbReference type="InterPro" id="IPR029062">
    <property type="entry name" value="Class_I_gatase-like"/>
</dbReference>
<dbReference type="EMBL" id="AGUD01000142">
    <property type="protein sequence ID" value="EHN11164.1"/>
    <property type="molecule type" value="Genomic_DNA"/>
</dbReference>
<dbReference type="GO" id="GO:1903600">
    <property type="term" value="C:glutaminase complex"/>
    <property type="evidence" value="ECO:0007669"/>
    <property type="project" value="TreeGrafter"/>
</dbReference>
<dbReference type="RefSeq" id="WP_007574068.1">
    <property type="nucleotide sequence ID" value="NZ_AGUD01000142.1"/>
</dbReference>
<evidence type="ECO:0000256" key="9">
    <source>
        <dbReference type="ARBA" id="ARBA00064749"/>
    </source>
</evidence>
<evidence type="ECO:0000256" key="2">
    <source>
        <dbReference type="ARBA" id="ARBA00022801"/>
    </source>
</evidence>
<feature type="binding site" evidence="10 12">
    <location>
        <begin position="45"/>
        <end position="47"/>
    </location>
    <ligand>
        <name>L-glutamine</name>
        <dbReference type="ChEBI" id="CHEBI:58359"/>
    </ligand>
</feature>
<dbReference type="PANTHER" id="PTHR31559:SF0">
    <property type="entry name" value="PYRIDOXAL 5'-PHOSPHATE SYNTHASE SUBUNIT SNO1-RELATED"/>
    <property type="match status" value="1"/>
</dbReference>
<organism evidence="13 14">
    <name type="scientific">Patulibacter medicamentivorans</name>
    <dbReference type="NCBI Taxonomy" id="1097667"/>
    <lineage>
        <taxon>Bacteria</taxon>
        <taxon>Bacillati</taxon>
        <taxon>Actinomycetota</taxon>
        <taxon>Thermoleophilia</taxon>
        <taxon>Solirubrobacterales</taxon>
        <taxon>Patulibacteraceae</taxon>
        <taxon>Patulibacter</taxon>
    </lineage>
</organism>
<dbReference type="InterPro" id="IPR021196">
    <property type="entry name" value="PdxT/SNO_CS"/>
</dbReference>
<dbReference type="Proteomes" id="UP000005143">
    <property type="component" value="Unassembled WGS sequence"/>
</dbReference>
<evidence type="ECO:0000256" key="11">
    <source>
        <dbReference type="PIRSR" id="PIRSR005639-1"/>
    </source>
</evidence>
<dbReference type="CDD" id="cd01749">
    <property type="entry name" value="GATase1_PB"/>
    <property type="match status" value="1"/>
</dbReference>
<dbReference type="PROSITE" id="PS01236">
    <property type="entry name" value="PDXT_SNO_1"/>
    <property type="match status" value="1"/>
</dbReference>
<dbReference type="PATRIC" id="fig|1097667.3.peg.1958"/>
<dbReference type="NCBIfam" id="TIGR03800">
    <property type="entry name" value="PLP_synth_Pdx2"/>
    <property type="match status" value="1"/>
</dbReference>
<keyword evidence="2 10" id="KW-0378">Hydrolase</keyword>
<dbReference type="Pfam" id="PF01174">
    <property type="entry name" value="SNO"/>
    <property type="match status" value="1"/>
</dbReference>
<proteinExistence type="inferred from homology"/>
<dbReference type="GO" id="GO:0005829">
    <property type="term" value="C:cytosol"/>
    <property type="evidence" value="ECO:0007669"/>
    <property type="project" value="TreeGrafter"/>
</dbReference>
<evidence type="ECO:0000256" key="8">
    <source>
        <dbReference type="ARBA" id="ARBA00054599"/>
    </source>
</evidence>
<feature type="active site" description="Nucleophile" evidence="10 11">
    <location>
        <position position="77"/>
    </location>
</feature>
<keyword evidence="14" id="KW-1185">Reference proteome</keyword>
<comment type="pathway">
    <text evidence="10">Cofactor biosynthesis; pyridoxal 5'-phosphate biosynthesis.</text>
</comment>
<feature type="active site" description="Charge relay system" evidence="10 11">
    <location>
        <position position="165"/>
    </location>
</feature>
<name>H0E585_9ACTN</name>
<dbReference type="FunFam" id="3.40.50.880:FF:000010">
    <property type="entry name" value="uncharacterized protein LOC100176842 isoform X2"/>
    <property type="match status" value="1"/>
</dbReference>
<comment type="subunit">
    <text evidence="9 10">In the presence of PdxS, forms a dodecamer of heterodimers. Only shows activity in the heterodimer.</text>
</comment>
<feature type="active site" description="Charge relay system" evidence="10 11">
    <location>
        <position position="167"/>
    </location>
</feature>
<dbReference type="GO" id="GO:0004359">
    <property type="term" value="F:glutaminase activity"/>
    <property type="evidence" value="ECO:0007669"/>
    <property type="project" value="UniProtKB-UniRule"/>
</dbReference>
<evidence type="ECO:0000256" key="6">
    <source>
        <dbReference type="ARBA" id="ARBA00047992"/>
    </source>
</evidence>
<accession>H0E585</accession>
<keyword evidence="3 10" id="KW-0663">Pyridoxal phosphate</keyword>
<keyword evidence="13" id="KW-0808">Transferase</keyword>
<evidence type="ECO:0000256" key="5">
    <source>
        <dbReference type="ARBA" id="ARBA00023239"/>
    </source>
</evidence>
<reference evidence="13 14" key="1">
    <citation type="journal article" date="2013" name="Biodegradation">
        <title>Quantitative proteomic analysis of ibuprofen-degrading Patulibacter sp. strain I11.</title>
        <authorList>
            <person name="Almeida B."/>
            <person name="Kjeldal H."/>
            <person name="Lolas I."/>
            <person name="Knudsen A.D."/>
            <person name="Carvalho G."/>
            <person name="Nielsen K.L."/>
            <person name="Barreto Crespo M.T."/>
            <person name="Stensballe A."/>
            <person name="Nielsen J.L."/>
        </authorList>
    </citation>
    <scope>NUCLEOTIDE SEQUENCE [LARGE SCALE GENOMIC DNA]</scope>
    <source>
        <strain evidence="13 14">I11</strain>
    </source>
</reference>
<gene>
    <name evidence="10" type="primary">pdxT</name>
    <name evidence="13" type="ORF">PAI11_19740</name>
</gene>
<dbReference type="PIRSF" id="PIRSF005639">
    <property type="entry name" value="Glut_amidoT_SNO"/>
    <property type="match status" value="1"/>
</dbReference>
<feature type="binding site" evidence="10 12">
    <location>
        <begin position="126"/>
        <end position="127"/>
    </location>
    <ligand>
        <name>L-glutamine</name>
        <dbReference type="ChEBI" id="CHEBI:58359"/>
    </ligand>
</feature>
<dbReference type="HAMAP" id="MF_01615">
    <property type="entry name" value="PdxT"/>
    <property type="match status" value="1"/>
</dbReference>
<dbReference type="SUPFAM" id="SSF52317">
    <property type="entry name" value="Class I glutamine amidotransferase-like"/>
    <property type="match status" value="1"/>
</dbReference>
<comment type="similarity">
    <text evidence="1 10">Belongs to the glutaminase PdxT/SNO family.</text>
</comment>
<evidence type="ECO:0000256" key="7">
    <source>
        <dbReference type="ARBA" id="ARBA00049534"/>
    </source>
</evidence>
<dbReference type="GO" id="GO:0016757">
    <property type="term" value="F:glycosyltransferase activity"/>
    <property type="evidence" value="ECO:0007669"/>
    <property type="project" value="UniProtKB-KW"/>
</dbReference>
<dbReference type="AlphaFoldDB" id="H0E585"/>
<dbReference type="GO" id="GO:0008614">
    <property type="term" value="P:pyridoxine metabolic process"/>
    <property type="evidence" value="ECO:0007669"/>
    <property type="project" value="TreeGrafter"/>
</dbReference>
<dbReference type="GO" id="GO:0006543">
    <property type="term" value="P:L-glutamine catabolic process"/>
    <property type="evidence" value="ECO:0007669"/>
    <property type="project" value="UniProtKB-UniRule"/>
</dbReference>
<keyword evidence="4 10" id="KW-0315">Glutamine amidotransferase</keyword>
<dbReference type="OrthoDB" id="9810320at2"/>
<keyword evidence="13" id="KW-0328">Glycosyltransferase</keyword>
<dbReference type="Gene3D" id="3.40.50.880">
    <property type="match status" value="1"/>
</dbReference>
<evidence type="ECO:0000313" key="14">
    <source>
        <dbReference type="Proteomes" id="UP000005143"/>
    </source>
</evidence>
<feature type="binding site" evidence="10 12">
    <location>
        <position position="97"/>
    </location>
    <ligand>
        <name>L-glutamine</name>
        <dbReference type="ChEBI" id="CHEBI:58359"/>
    </ligand>
</feature>
<evidence type="ECO:0000256" key="3">
    <source>
        <dbReference type="ARBA" id="ARBA00022898"/>
    </source>
</evidence>
<dbReference type="EC" id="4.3.3.6" evidence="10"/>
<evidence type="ECO:0000256" key="10">
    <source>
        <dbReference type="HAMAP-Rule" id="MF_01615"/>
    </source>
</evidence>
<evidence type="ECO:0000256" key="1">
    <source>
        <dbReference type="ARBA" id="ARBA00008345"/>
    </source>
</evidence>
<dbReference type="PROSITE" id="PS51130">
    <property type="entry name" value="PDXT_SNO_2"/>
    <property type="match status" value="1"/>
</dbReference>
<evidence type="ECO:0000313" key="13">
    <source>
        <dbReference type="EMBL" id="EHN11164.1"/>
    </source>
</evidence>
<sequence>MIGILALQGGVVEHAQLLRACGATVREVRTPAGLEGLDGLVLPGGESTTMTLGIAREGLAEPLRRFAASGRPLLATCAGLILLDRDHLGVLPIACERNAFGRQIRSFESDVTVAGLDDGPIRAVFIRAPRVTEIGPGPPGVEVVAEVDGAVVGVRSGAIEGYAFHPELTDDARIHERFVAAVAAAGGGARDAA</sequence>
<dbReference type="GO" id="GO:0042823">
    <property type="term" value="P:pyridoxal phosphate biosynthetic process"/>
    <property type="evidence" value="ECO:0007669"/>
    <property type="project" value="UniProtKB-UniRule"/>
</dbReference>
<dbReference type="UniPathway" id="UPA00245"/>
<evidence type="ECO:0000256" key="4">
    <source>
        <dbReference type="ARBA" id="ARBA00022962"/>
    </source>
</evidence>
<comment type="function">
    <text evidence="8 10">Catalyzes the hydrolysis of glutamine to glutamate and ammonia as part of the biosynthesis of pyridoxal 5'-phosphate. The resulting ammonia molecule is channeled to the active site of PdxS.</text>
</comment>